<reference evidence="1 2" key="1">
    <citation type="journal article" date="2007" name="Int. J. Syst. Evol. Microbiol.">
        <title>Oceanobacillus profundus sp. nov., isolated from a deep-sea sediment core.</title>
        <authorList>
            <person name="Kim Y.G."/>
            <person name="Choi D.H."/>
            <person name="Hyun S."/>
            <person name="Cho B.C."/>
        </authorList>
    </citation>
    <scope>NUCLEOTIDE SEQUENCE [LARGE SCALE GENOMIC DNA]</scope>
    <source>
        <strain evidence="1 2">DSM 18246</strain>
    </source>
</reference>
<dbReference type="InterPro" id="IPR023214">
    <property type="entry name" value="HAD_sf"/>
</dbReference>
<evidence type="ECO:0000313" key="2">
    <source>
        <dbReference type="Proteomes" id="UP000285456"/>
    </source>
</evidence>
<dbReference type="NCBIfam" id="TIGR00099">
    <property type="entry name" value="Cof-subfamily"/>
    <property type="match status" value="1"/>
</dbReference>
<dbReference type="AlphaFoldDB" id="A0A417YCL1"/>
<comment type="caution">
    <text evidence="1">The sequence shown here is derived from an EMBL/GenBank/DDBJ whole genome shotgun (WGS) entry which is preliminary data.</text>
</comment>
<dbReference type="InterPro" id="IPR036412">
    <property type="entry name" value="HAD-like_sf"/>
</dbReference>
<dbReference type="PROSITE" id="PS01228">
    <property type="entry name" value="COF_1"/>
    <property type="match status" value="1"/>
</dbReference>
<dbReference type="InterPro" id="IPR006379">
    <property type="entry name" value="HAD-SF_hydro_IIB"/>
</dbReference>
<dbReference type="Gene3D" id="3.40.50.1000">
    <property type="entry name" value="HAD superfamily/HAD-like"/>
    <property type="match status" value="1"/>
</dbReference>
<keyword evidence="1" id="KW-0378">Hydrolase</keyword>
<dbReference type="CDD" id="cd07517">
    <property type="entry name" value="HAD_HPP"/>
    <property type="match status" value="1"/>
</dbReference>
<dbReference type="GO" id="GO:0000287">
    <property type="term" value="F:magnesium ion binding"/>
    <property type="evidence" value="ECO:0007669"/>
    <property type="project" value="TreeGrafter"/>
</dbReference>
<evidence type="ECO:0000313" key="1">
    <source>
        <dbReference type="EMBL" id="RHW30360.1"/>
    </source>
</evidence>
<dbReference type="InterPro" id="IPR000150">
    <property type="entry name" value="Cof"/>
</dbReference>
<protein>
    <submittedName>
        <fullName evidence="1">Cof-type HAD-IIB family hydrolase</fullName>
    </submittedName>
</protein>
<dbReference type="GO" id="GO:0005829">
    <property type="term" value="C:cytosol"/>
    <property type="evidence" value="ECO:0007669"/>
    <property type="project" value="TreeGrafter"/>
</dbReference>
<dbReference type="PROSITE" id="PS01229">
    <property type="entry name" value="COF_2"/>
    <property type="match status" value="1"/>
</dbReference>
<gene>
    <name evidence="1" type="ORF">D1B32_17470</name>
</gene>
<proteinExistence type="predicted"/>
<dbReference type="Pfam" id="PF08282">
    <property type="entry name" value="Hydrolase_3"/>
    <property type="match status" value="1"/>
</dbReference>
<dbReference type="RefSeq" id="WP_118889998.1">
    <property type="nucleotide sequence ID" value="NZ_PHUT01000001.1"/>
</dbReference>
<dbReference type="Gene3D" id="3.30.1240.10">
    <property type="match status" value="1"/>
</dbReference>
<accession>A0A417YCL1</accession>
<dbReference type="OrthoDB" id="9810101at2"/>
<dbReference type="SFLD" id="SFLDS00003">
    <property type="entry name" value="Haloacid_Dehalogenase"/>
    <property type="match status" value="1"/>
</dbReference>
<keyword evidence="2" id="KW-1185">Reference proteome</keyword>
<dbReference type="EMBL" id="QWEH01000014">
    <property type="protein sequence ID" value="RHW30360.1"/>
    <property type="molecule type" value="Genomic_DNA"/>
</dbReference>
<sequence length="259" mass="29210">MQKKLIIFDIDGTLYNDEKQLPASTKEAIQTLQGEGHEIAIATGRSPFNFKNLREVLNINTFVGFNGQYVVRDDEIVYKNPIKRDLLEQLTVHARKHGHPLIYMDHEGWYSNVEEHAELAEAIDSLKVNNKVGFDPSFYENNEIYQTLLFCKNEHESAYKEAVDQLDFVRWHQYSVDVLPLGGSKAMGIENLVNHLGVSPEHVYAFGDGLNDVEMLTYVHNSVAMGNGHDLAKKAAKFVTKDVGEDGILHGLQLVGLLK</sequence>
<dbReference type="PANTHER" id="PTHR10000:SF25">
    <property type="entry name" value="PHOSPHATASE YKRA-RELATED"/>
    <property type="match status" value="1"/>
</dbReference>
<organism evidence="1 2">
    <name type="scientific">Oceanobacillus profundus</name>
    <dbReference type="NCBI Taxonomy" id="372463"/>
    <lineage>
        <taxon>Bacteria</taxon>
        <taxon>Bacillati</taxon>
        <taxon>Bacillota</taxon>
        <taxon>Bacilli</taxon>
        <taxon>Bacillales</taxon>
        <taxon>Bacillaceae</taxon>
        <taxon>Oceanobacillus</taxon>
    </lineage>
</organism>
<dbReference type="GO" id="GO:0016791">
    <property type="term" value="F:phosphatase activity"/>
    <property type="evidence" value="ECO:0007669"/>
    <property type="project" value="TreeGrafter"/>
</dbReference>
<dbReference type="NCBIfam" id="TIGR01484">
    <property type="entry name" value="HAD-SF-IIB"/>
    <property type="match status" value="1"/>
</dbReference>
<dbReference type="SFLD" id="SFLDG01144">
    <property type="entry name" value="C2.B.4:_PGP_Like"/>
    <property type="match status" value="1"/>
</dbReference>
<dbReference type="PANTHER" id="PTHR10000">
    <property type="entry name" value="PHOSPHOSERINE PHOSPHATASE"/>
    <property type="match status" value="1"/>
</dbReference>
<dbReference type="Proteomes" id="UP000285456">
    <property type="component" value="Unassembled WGS sequence"/>
</dbReference>
<dbReference type="SUPFAM" id="SSF56784">
    <property type="entry name" value="HAD-like"/>
    <property type="match status" value="1"/>
</dbReference>
<dbReference type="SFLD" id="SFLDG01140">
    <property type="entry name" value="C2.B:_Phosphomannomutase_and_P"/>
    <property type="match status" value="1"/>
</dbReference>
<name>A0A417YCL1_9BACI</name>